<organism evidence="4 5">
    <name type="scientific">Clostridium innocuum</name>
    <dbReference type="NCBI Taxonomy" id="1522"/>
    <lineage>
        <taxon>Bacteria</taxon>
        <taxon>Bacillati</taxon>
        <taxon>Bacillota</taxon>
        <taxon>Clostridia</taxon>
        <taxon>Eubacteriales</taxon>
        <taxon>Clostridiaceae</taxon>
        <taxon>Clostridium</taxon>
    </lineage>
</organism>
<dbReference type="EMBL" id="QVEV01000103">
    <property type="protein sequence ID" value="RGC07010.1"/>
    <property type="molecule type" value="Genomic_DNA"/>
</dbReference>
<comment type="caution">
    <text evidence="4">The sequence shown here is derived from an EMBL/GenBank/DDBJ whole genome shotgun (WGS) entry which is preliminary data.</text>
</comment>
<dbReference type="Pfam" id="PF04203">
    <property type="entry name" value="Sortase"/>
    <property type="match status" value="1"/>
</dbReference>
<dbReference type="OrthoDB" id="1648028at2"/>
<accession>A0A3E2V992</accession>
<dbReference type="Proteomes" id="UP000260025">
    <property type="component" value="Unassembled WGS sequence"/>
</dbReference>
<proteinExistence type="predicted"/>
<keyword evidence="1" id="KW-0378">Hydrolase</keyword>
<evidence type="ECO:0000313" key="5">
    <source>
        <dbReference type="Proteomes" id="UP000260025"/>
    </source>
</evidence>
<feature type="active site" description="Acyl-thioester intermediate" evidence="2">
    <location>
        <position position="214"/>
    </location>
</feature>
<dbReference type="InterPro" id="IPR005754">
    <property type="entry name" value="Sortase"/>
</dbReference>
<keyword evidence="3" id="KW-0812">Transmembrane</keyword>
<dbReference type="GO" id="GO:0016787">
    <property type="term" value="F:hydrolase activity"/>
    <property type="evidence" value="ECO:0007669"/>
    <property type="project" value="UniProtKB-KW"/>
</dbReference>
<dbReference type="NCBIfam" id="TIGR01076">
    <property type="entry name" value="sortase_fam"/>
    <property type="match status" value="1"/>
</dbReference>
<dbReference type="InterPro" id="IPR023365">
    <property type="entry name" value="Sortase_dom-sf"/>
</dbReference>
<keyword evidence="3" id="KW-1133">Transmembrane helix</keyword>
<evidence type="ECO:0000256" key="3">
    <source>
        <dbReference type="SAM" id="Phobius"/>
    </source>
</evidence>
<gene>
    <name evidence="4" type="ORF">DXA38_22675</name>
</gene>
<evidence type="ECO:0000313" key="4">
    <source>
        <dbReference type="EMBL" id="RGC07010.1"/>
    </source>
</evidence>
<name>A0A3E2V992_CLOIN</name>
<dbReference type="SUPFAM" id="SSF63817">
    <property type="entry name" value="Sortase"/>
    <property type="match status" value="1"/>
</dbReference>
<protein>
    <submittedName>
        <fullName evidence="4">Class C sortase</fullName>
    </submittedName>
</protein>
<evidence type="ECO:0000256" key="2">
    <source>
        <dbReference type="PIRSR" id="PIRSR605754-1"/>
    </source>
</evidence>
<dbReference type="RefSeq" id="WP_117445100.1">
    <property type="nucleotide sequence ID" value="NZ_QVEV01000103.1"/>
</dbReference>
<dbReference type="NCBIfam" id="NF033745">
    <property type="entry name" value="class_C_sortase"/>
    <property type="match status" value="1"/>
</dbReference>
<dbReference type="InterPro" id="IPR042002">
    <property type="entry name" value="Sortase_C"/>
</dbReference>
<feature type="active site" description="Proton donor/acceptor" evidence="2">
    <location>
        <position position="152"/>
    </location>
</feature>
<dbReference type="Gene3D" id="2.40.260.10">
    <property type="entry name" value="Sortase"/>
    <property type="match status" value="1"/>
</dbReference>
<sequence>MKREKRSGRRWWSIAIILAGFLICTYPVVSSLYQRSVQSDSLKTYSKALRRNEDQVEGLLKAADTYNDMLFQTQGNYIQGISDKYLTEKAYEKQLRLKDSDVMARIEIPKISVDLPIYHGVSESVLSKGVGHLRSGSLPVGGESTHAALSGHRGLPSSKLFTRLDELEKGDLFYIDVLGRTLAYRICDIQTTDPEDTDLLEIQEGRDLVTLITCTPYGINTKRLLVTGERAAYEKQEKESIQGSMMSIRELIFTAAPFVIITLLLGKEIYHHRKRRSKGNEEAK</sequence>
<keyword evidence="3" id="KW-0472">Membrane</keyword>
<dbReference type="CDD" id="cd05827">
    <property type="entry name" value="Sortase_C"/>
    <property type="match status" value="1"/>
</dbReference>
<feature type="transmembrane region" description="Helical" evidence="3">
    <location>
        <begin position="251"/>
        <end position="270"/>
    </location>
</feature>
<feature type="transmembrane region" description="Helical" evidence="3">
    <location>
        <begin position="12"/>
        <end position="33"/>
    </location>
</feature>
<dbReference type="AlphaFoldDB" id="A0A3E2V992"/>
<evidence type="ECO:0000256" key="1">
    <source>
        <dbReference type="ARBA" id="ARBA00022801"/>
    </source>
</evidence>
<reference evidence="4 5" key="1">
    <citation type="submission" date="2018-08" db="EMBL/GenBank/DDBJ databases">
        <title>A genome reference for cultivated species of the human gut microbiota.</title>
        <authorList>
            <person name="Zou Y."/>
            <person name="Xue W."/>
            <person name="Luo G."/>
        </authorList>
    </citation>
    <scope>NUCLEOTIDE SEQUENCE [LARGE SCALE GENOMIC DNA]</scope>
    <source>
        <strain evidence="4 5">OF01-2LB</strain>
    </source>
</reference>